<evidence type="ECO:0000256" key="1">
    <source>
        <dbReference type="SAM" id="MobiDB-lite"/>
    </source>
</evidence>
<feature type="region of interest" description="Disordered" evidence="1">
    <location>
        <begin position="1395"/>
        <end position="1461"/>
    </location>
</feature>
<reference evidence="3" key="1">
    <citation type="submission" date="2025-08" db="UniProtKB">
        <authorList>
            <consortium name="RefSeq"/>
        </authorList>
    </citation>
    <scope>IDENTIFICATION</scope>
</reference>
<feature type="compositionally biased region" description="Basic and acidic residues" evidence="1">
    <location>
        <begin position="1187"/>
        <end position="1202"/>
    </location>
</feature>
<feature type="compositionally biased region" description="Low complexity" evidence="1">
    <location>
        <begin position="1038"/>
        <end position="1067"/>
    </location>
</feature>
<dbReference type="InterPro" id="IPR039278">
    <property type="entry name" value="Red1"/>
</dbReference>
<sequence length="2183" mass="240672">MSAACNAAEQAELEEGEIEDDGELLDEFPEIVITSPLHRHAHSRKRHQPSSANSTSTKENRSRHSKARKTSSTQQELLSQTLESHNNKVFDENVTAATSTGYDPCSPNLTNELPHKFTESRKANSSKLWNSIHSRVPKHGARKRQAIKDGVENRHDDSYSKLLAEYKNIQNQLAKLEEPVSTSHEESVLANNEEEEENHQAVEIPLIGLAETNLTSRAAITAGEDGELASMNVGKGESDVVLGQGDNARVNSARTQDNDDDEISELELRRIALASAAEKAVAQHVRKTQSKSPPSRHKMRPTPERDRQRRKEHYRRLESRTDPRKASAMGVTPVRRLARKQRERLKRQKAREELYHQEEARLSTRRASEHERHGKLQQRTSHLRILALEDNNEQINQFLQLMRASGRSGCPPSPPKHTRSGHVGLASQAGSTDRDIKPTASRDNYEEVAMEIDEDSNRDSPGDQGPIMTPWMACADASLSAQSLLHQLQVLARQPTAEGAPPSDYRRLTRDPAANDVDFRDMLIGHQRDDATAGELPPQPVAAVTAPDACQLTELIRDASASAHPENTLAPPRPATPDAAAATMTQTRSAEEGSCGSEAKPVVITDGEDEDDEAMRAMLLQSLAVKKRGKEEVVEVKLTRSQDRPAGMLKPQNQKQQMKRKLKAKMHKVPKHMPVVIQLGDSSSDSEDGDAVRTSVRVNHSAFLSSLDVFLKRARKSVMHAAPPARIEGAATPPTPQQQQQQAREKSRDAGASPRDLVHPTPDAVSQLPPERIKEYRRLRWQLIKKQMDRRKDGSDGKPSTAASTPQLKPKATKSSSSSSAAEVGLGDAARSLSGKPRAVEDADEEERKSREREAAGRRLQEHRDSMVRERQEAERMRLELIKKKSIVRIAEQKVKKLTQQLDVAEKIARRNKQLIVRLNTQAQEVQKRLDRGAQVENELLHTQSLNGGSGSSGGGGGVVRLLQKSGGSRNITERGRNGSPQMRVAKPALSNSSSPHLVEKSDSRPLTPVAVTTAAQLRTSTPTSGLTCHPSATVQHTTTTTSSSSSSSSYVGKSLPGSLSGGSSSSAPTAEKVRLLRLQKEYLQKIARLQQGMATAASPVAAATPSGLPSPTKVVQRSKVARRKSLLELNASTRPCLSENGESAGEGGKEATKKAAKETGKEAAKETGKEPERKAGKEACGATGEETTRKAGKEGREEARSFEGGSGVTEGATVTMPVGEALARVTQLLMESYERSPLEGAPSAADYSLQGALVPAAAESVDPGVSVDDVWCRRKPVESETMGRLQPYSSALLHFKSYSDVAVRTDRALGVLARGLETNRHSSELWMHYLRIYSKRADCSDIADLYKQATKYAPTYAIWWMWLQQEKNAKEKDAVCVSAISFLLSARVSCDAADPTTAGDDPSMTPEPAVTSDQTPGGAGGMDGSLLPAAGKESMAEGKEGDNPATAAAMEEENRARQRCRPAPAEGVRLSMEERSHCLLELLLYRVQLHLQIGKSLTAITILQGALQSKVRQSLLVRHLVLTDRVLLWLSYIHLLEMKSLPEQLFDPRNSNPGKIVSKKPFLLPWQPGMLTSSPQTLLALFKEAFRSCSIREDKAASFSMQRPLYRNLIQMEMARNRTKSARSICQRMLEACPCEPDMWLVLAGLAATPGDARRVHDDAIALNPHDARIYHAAARNCIAQGNREDATTYLRRCVCVYFSAGEASVEEMYRKLLGQSVSLHTSLVPRESSATDSKETIASQRLYLWLNYSLLLDVEGKEREVREAYESALSAAASTDAVQVTWMHYLSYVLKQATAAEARPLTLKSFARLCDLVHRCLMSVPTSFPLPFTPSRYWTNYGFHNQVVDLFIRGLPEHQVAAAYSKFMEMMPNNATLAVSAIYIAHKEGNWPEMHKRLWSGLHALPYAATLWKDNRRLPVKDAQFPLVTQFLSYLSYVLKQATAAEARPLTLKSFARLCDLVHRCLMSVPTSFPLPFTPSRYWTNYGFHNQVVDLFIRGLPEHQVAAAYSKFMEMMPNNATLAVRSVQRAMEERARTATHLCSAALGSNPACLKLVKVAIYIAHKEGNWHEMHKRLWSGLHALPYAATLWKDLLLLEAARGGGAGGAAGALRRCEARGVDVSTFCRSVGIERTARFRTATVALHDLVGLSFFGLDWVRMALRVTVAFRVFWVGTREKADAVLFRR</sequence>
<feature type="compositionally biased region" description="Basic and acidic residues" evidence="1">
    <location>
        <begin position="1148"/>
        <end position="1178"/>
    </location>
</feature>
<feature type="compositionally biased region" description="Basic and acidic residues" evidence="1">
    <location>
        <begin position="350"/>
        <end position="374"/>
    </location>
</feature>
<feature type="compositionally biased region" description="Basic residues" evidence="1">
    <location>
        <begin position="37"/>
        <end position="48"/>
    </location>
</feature>
<dbReference type="Gene3D" id="1.25.40.10">
    <property type="entry name" value="Tetratricopeptide repeat domain"/>
    <property type="match status" value="2"/>
</dbReference>
<feature type="compositionally biased region" description="Basic and acidic residues" evidence="1">
    <location>
        <begin position="838"/>
        <end position="871"/>
    </location>
</feature>
<protein>
    <submittedName>
        <fullName evidence="3">Zinc finger C3H1 domain-containing protein-like</fullName>
    </submittedName>
</protein>
<evidence type="ECO:0000313" key="3">
    <source>
        <dbReference type="RefSeq" id="XP_014664864.1"/>
    </source>
</evidence>
<dbReference type="InterPro" id="IPR011990">
    <property type="entry name" value="TPR-like_helical_dom_sf"/>
</dbReference>
<feature type="compositionally biased region" description="Acidic residues" evidence="1">
    <location>
        <begin position="11"/>
        <end position="29"/>
    </location>
</feature>
<feature type="region of interest" description="Disordered" evidence="1">
    <location>
        <begin position="1"/>
        <end position="78"/>
    </location>
</feature>
<dbReference type="SMART" id="SM00386">
    <property type="entry name" value="HAT"/>
    <property type="match status" value="3"/>
</dbReference>
<feature type="region of interest" description="Disordered" evidence="1">
    <location>
        <begin position="943"/>
        <end position="1069"/>
    </location>
</feature>
<feature type="compositionally biased region" description="Basic residues" evidence="1">
    <location>
        <begin position="284"/>
        <end position="300"/>
    </location>
</feature>
<dbReference type="PANTHER" id="PTHR21563">
    <property type="entry name" value="ZINC FINGER C3H1 DOMAIN-CONTAINING PROTEIN"/>
    <property type="match status" value="1"/>
</dbReference>
<feature type="compositionally biased region" description="Gly residues" evidence="1">
    <location>
        <begin position="948"/>
        <end position="959"/>
    </location>
</feature>
<gene>
    <name evidence="3" type="primary">LOC106807118</name>
</gene>
<feature type="region of interest" description="Disordered" evidence="1">
    <location>
        <begin position="406"/>
        <end position="441"/>
    </location>
</feature>
<accession>A0ABM1DY43</accession>
<feature type="compositionally biased region" description="Basic and acidic residues" evidence="1">
    <location>
        <begin position="786"/>
        <end position="796"/>
    </location>
</feature>
<feature type="region of interest" description="Disordered" evidence="1">
    <location>
        <begin position="1132"/>
        <end position="1213"/>
    </location>
</feature>
<dbReference type="SUPFAM" id="SSF48452">
    <property type="entry name" value="TPR-like"/>
    <property type="match status" value="1"/>
</dbReference>
<feature type="compositionally biased region" description="Polar residues" evidence="1">
    <location>
        <begin position="1014"/>
        <end position="1037"/>
    </location>
</feature>
<feature type="compositionally biased region" description="Basic and acidic residues" evidence="1">
    <location>
        <begin position="301"/>
        <end position="325"/>
    </location>
</feature>
<feature type="region of interest" description="Disordered" evidence="1">
    <location>
        <begin position="279"/>
        <end position="378"/>
    </location>
</feature>
<keyword evidence="2" id="KW-1185">Reference proteome</keyword>
<evidence type="ECO:0000313" key="2">
    <source>
        <dbReference type="Proteomes" id="UP000695022"/>
    </source>
</evidence>
<feature type="region of interest" description="Disordered" evidence="1">
    <location>
        <begin position="724"/>
        <end position="771"/>
    </location>
</feature>
<feature type="region of interest" description="Disordered" evidence="1">
    <location>
        <begin position="785"/>
        <end position="871"/>
    </location>
</feature>
<feature type="region of interest" description="Disordered" evidence="1">
    <location>
        <begin position="237"/>
        <end position="262"/>
    </location>
</feature>
<name>A0ABM1DY43_PRICU</name>
<dbReference type="RefSeq" id="XP_014664864.1">
    <property type="nucleotide sequence ID" value="XM_014809378.1"/>
</dbReference>
<proteinExistence type="predicted"/>
<dbReference type="InterPro" id="IPR003107">
    <property type="entry name" value="HAT"/>
</dbReference>
<organism evidence="2 3">
    <name type="scientific">Priapulus caudatus</name>
    <name type="common">Priapulid worm</name>
    <dbReference type="NCBI Taxonomy" id="37621"/>
    <lineage>
        <taxon>Eukaryota</taxon>
        <taxon>Metazoa</taxon>
        <taxon>Ecdysozoa</taxon>
        <taxon>Scalidophora</taxon>
        <taxon>Priapulida</taxon>
        <taxon>Priapulimorpha</taxon>
        <taxon>Priapulimorphida</taxon>
        <taxon>Priapulidae</taxon>
        <taxon>Priapulus</taxon>
    </lineage>
</organism>
<feature type="compositionally biased region" description="Basic residues" evidence="1">
    <location>
        <begin position="336"/>
        <end position="349"/>
    </location>
</feature>
<dbReference type="PANTHER" id="PTHR21563:SF3">
    <property type="entry name" value="ZINC FINGER C3H1 DOMAIN-CONTAINING PROTEIN"/>
    <property type="match status" value="1"/>
</dbReference>
<dbReference type="GeneID" id="106807118"/>
<dbReference type="Proteomes" id="UP000695022">
    <property type="component" value="Unplaced"/>
</dbReference>